<evidence type="ECO:0000313" key="6">
    <source>
        <dbReference type="EMBL" id="KAG6708620.1"/>
    </source>
</evidence>
<dbReference type="InterPro" id="IPR002213">
    <property type="entry name" value="UDP_glucos_trans"/>
</dbReference>
<comment type="caution">
    <text evidence="6">The sequence shown here is derived from an EMBL/GenBank/DDBJ whole genome shotgun (WGS) entry which is preliminary data.</text>
</comment>
<dbReference type="InterPro" id="IPR035595">
    <property type="entry name" value="UDP_glycos_trans_CS"/>
</dbReference>
<accession>A0A922JI63</accession>
<reference evidence="6" key="1">
    <citation type="submission" date="2021-01" db="EMBL/GenBank/DDBJ databases">
        <authorList>
            <person name="Lovell J.T."/>
            <person name="Bentley N."/>
            <person name="Bhattarai G."/>
            <person name="Jenkins J.W."/>
            <person name="Sreedasyam A."/>
            <person name="Alarcon Y."/>
            <person name="Bock C."/>
            <person name="Boston L."/>
            <person name="Carlson J."/>
            <person name="Cervantes K."/>
            <person name="Clermont K."/>
            <person name="Krom N."/>
            <person name="Kubenka K."/>
            <person name="Mamidi S."/>
            <person name="Mattison C."/>
            <person name="Monteros M."/>
            <person name="Pisani C."/>
            <person name="Plott C."/>
            <person name="Rajasekar S."/>
            <person name="Rhein H.S."/>
            <person name="Rohla C."/>
            <person name="Song M."/>
            <person name="Hilaire R.S."/>
            <person name="Shu S."/>
            <person name="Wells L."/>
            <person name="Wang X."/>
            <person name="Webber J."/>
            <person name="Heerema R.J."/>
            <person name="Klein P."/>
            <person name="Conner P."/>
            <person name="Grauke L."/>
            <person name="Grimwood J."/>
            <person name="Schmutz J."/>
            <person name="Randall J.J."/>
        </authorList>
    </citation>
    <scope>NUCLEOTIDE SEQUENCE</scope>
    <source>
        <tissue evidence="6">Leaf</tissue>
    </source>
</reference>
<dbReference type="GO" id="GO:0035251">
    <property type="term" value="F:UDP-glucosyltransferase activity"/>
    <property type="evidence" value="ECO:0007669"/>
    <property type="project" value="InterPro"/>
</dbReference>
<dbReference type="Proteomes" id="UP000811246">
    <property type="component" value="Chromosome 6"/>
</dbReference>
<evidence type="ECO:0000313" key="7">
    <source>
        <dbReference type="Proteomes" id="UP000811246"/>
    </source>
</evidence>
<dbReference type="Pfam" id="PF00201">
    <property type="entry name" value="UDPGT"/>
    <property type="match status" value="1"/>
</dbReference>
<proteinExistence type="inferred from homology"/>
<evidence type="ECO:0000256" key="5">
    <source>
        <dbReference type="RuleBase" id="RU362057"/>
    </source>
</evidence>
<dbReference type="PROSITE" id="PS00375">
    <property type="entry name" value="UDPGT"/>
    <property type="match status" value="1"/>
</dbReference>
<dbReference type="PANTHER" id="PTHR48048">
    <property type="entry name" value="GLYCOSYLTRANSFERASE"/>
    <property type="match status" value="1"/>
</dbReference>
<dbReference type="EC" id="2.4.1.-" evidence="5"/>
<protein>
    <recommendedName>
        <fullName evidence="5">Glycosyltransferase</fullName>
        <ecNumber evidence="5">2.4.1.-</ecNumber>
    </recommendedName>
</protein>
<dbReference type="CDD" id="cd03784">
    <property type="entry name" value="GT1_Gtf-like"/>
    <property type="match status" value="1"/>
</dbReference>
<dbReference type="EMBL" id="CM031830">
    <property type="protein sequence ID" value="KAG6708620.1"/>
    <property type="molecule type" value="Genomic_DNA"/>
</dbReference>
<name>A0A922JI63_CARIL</name>
<evidence type="ECO:0000256" key="1">
    <source>
        <dbReference type="ARBA" id="ARBA00009995"/>
    </source>
</evidence>
<keyword evidence="2 4" id="KW-0328">Glycosyltransferase</keyword>
<dbReference type="InterPro" id="IPR050481">
    <property type="entry name" value="UDP-glycosyltransf_plant"/>
</dbReference>
<evidence type="ECO:0000256" key="3">
    <source>
        <dbReference type="ARBA" id="ARBA00022679"/>
    </source>
</evidence>
<sequence>MSVLDAILMHMQPDQTHIALLPSAGMGHLTPFLRLADLLVRRHCRVTLITTHPIVSLAESRLVSCFLSAFPQVTQLQFHLLPLDPSTVKHSTDPFFIQYETIRRSAHLLSPLLATLSPPLHALVYDALLISSIIPVTETLHFSNYIIFPSSARMLSFYSYFPTFASKSGDAPAMPCDVEIPGLTPIPRSSIPPLLFIPDSLFAKIFMEDSRKVAKLNGVLVNTFEGLEAQSLEVLTGRKLLEGMPSVFVVGPLPPCEFERGECGDQLKWLDEQPARSVVYVSFGSRTAMSRDQIREVGEGLVKSGCRFLWVIKDKKVDKEEEEGLDEVVGHELMERMEAKGLVVKKWVDQPQILGHNSVGGFVSHCGWNSVTEAAWYGVPILAWPQGGDQKINAEVVEASGVGMWVTSWGEEVVVKGDEIGGRIREMMGSELLRGKVAEIREKARKASGDGGSIEITFKRLIEEWKKSNKSI</sequence>
<dbReference type="AlphaFoldDB" id="A0A922JI63"/>
<gene>
    <name evidence="6" type="ORF">I3842_06G090300</name>
</gene>
<comment type="similarity">
    <text evidence="1 4">Belongs to the UDP-glycosyltransferase family.</text>
</comment>
<organism evidence="6 7">
    <name type="scientific">Carya illinoinensis</name>
    <name type="common">Pecan</name>
    <dbReference type="NCBI Taxonomy" id="32201"/>
    <lineage>
        <taxon>Eukaryota</taxon>
        <taxon>Viridiplantae</taxon>
        <taxon>Streptophyta</taxon>
        <taxon>Embryophyta</taxon>
        <taxon>Tracheophyta</taxon>
        <taxon>Spermatophyta</taxon>
        <taxon>Magnoliopsida</taxon>
        <taxon>eudicotyledons</taxon>
        <taxon>Gunneridae</taxon>
        <taxon>Pentapetalae</taxon>
        <taxon>rosids</taxon>
        <taxon>fabids</taxon>
        <taxon>Fagales</taxon>
        <taxon>Juglandaceae</taxon>
        <taxon>Carya</taxon>
    </lineage>
</organism>
<dbReference type="PANTHER" id="PTHR48048:SF76">
    <property type="entry name" value="UDP-GLYCOSYLTRANSFERASE 708D1-LIKE"/>
    <property type="match status" value="1"/>
</dbReference>
<evidence type="ECO:0000256" key="4">
    <source>
        <dbReference type="RuleBase" id="RU003718"/>
    </source>
</evidence>
<keyword evidence="3 4" id="KW-0808">Transferase</keyword>
<evidence type="ECO:0000256" key="2">
    <source>
        <dbReference type="ARBA" id="ARBA00022676"/>
    </source>
</evidence>
<dbReference type="FunFam" id="3.40.50.2000:FF:000060">
    <property type="entry name" value="Glycosyltransferase"/>
    <property type="match status" value="1"/>
</dbReference>